<organism evidence="2 3">
    <name type="scientific">Acorus calamus</name>
    <name type="common">Sweet flag</name>
    <dbReference type="NCBI Taxonomy" id="4465"/>
    <lineage>
        <taxon>Eukaryota</taxon>
        <taxon>Viridiplantae</taxon>
        <taxon>Streptophyta</taxon>
        <taxon>Embryophyta</taxon>
        <taxon>Tracheophyta</taxon>
        <taxon>Spermatophyta</taxon>
        <taxon>Magnoliopsida</taxon>
        <taxon>Liliopsida</taxon>
        <taxon>Acoraceae</taxon>
        <taxon>Acorus</taxon>
    </lineage>
</organism>
<feature type="region of interest" description="Disordered" evidence="1">
    <location>
        <begin position="1"/>
        <end position="33"/>
    </location>
</feature>
<reference evidence="2" key="2">
    <citation type="submission" date="2023-06" db="EMBL/GenBank/DDBJ databases">
        <authorList>
            <person name="Ma L."/>
            <person name="Liu K.-W."/>
            <person name="Li Z."/>
            <person name="Hsiao Y.-Y."/>
            <person name="Qi Y."/>
            <person name="Fu T."/>
            <person name="Tang G."/>
            <person name="Zhang D."/>
            <person name="Sun W.-H."/>
            <person name="Liu D.-K."/>
            <person name="Li Y."/>
            <person name="Chen G.-Z."/>
            <person name="Liu X.-D."/>
            <person name="Liao X.-Y."/>
            <person name="Jiang Y.-T."/>
            <person name="Yu X."/>
            <person name="Hao Y."/>
            <person name="Huang J."/>
            <person name="Zhao X.-W."/>
            <person name="Ke S."/>
            <person name="Chen Y.-Y."/>
            <person name="Wu W.-L."/>
            <person name="Hsu J.-L."/>
            <person name="Lin Y.-F."/>
            <person name="Huang M.-D."/>
            <person name="Li C.-Y."/>
            <person name="Huang L."/>
            <person name="Wang Z.-W."/>
            <person name="Zhao X."/>
            <person name="Zhong W.-Y."/>
            <person name="Peng D.-H."/>
            <person name="Ahmad S."/>
            <person name="Lan S."/>
            <person name="Zhang J.-S."/>
            <person name="Tsai W.-C."/>
            <person name="Van De Peer Y."/>
            <person name="Liu Z.-J."/>
        </authorList>
    </citation>
    <scope>NUCLEOTIDE SEQUENCE</scope>
    <source>
        <strain evidence="2">CP</strain>
        <tissue evidence="2">Leaves</tissue>
    </source>
</reference>
<evidence type="ECO:0000313" key="2">
    <source>
        <dbReference type="EMBL" id="KAK1295433.1"/>
    </source>
</evidence>
<protein>
    <submittedName>
        <fullName evidence="2">Uncharacterized protein</fullName>
    </submittedName>
</protein>
<accession>A0AAV9D5M1</accession>
<evidence type="ECO:0000256" key="1">
    <source>
        <dbReference type="SAM" id="MobiDB-lite"/>
    </source>
</evidence>
<dbReference type="EMBL" id="JAUJYO010000016">
    <property type="protein sequence ID" value="KAK1295433.1"/>
    <property type="molecule type" value="Genomic_DNA"/>
</dbReference>
<proteinExistence type="predicted"/>
<comment type="caution">
    <text evidence="2">The sequence shown here is derived from an EMBL/GenBank/DDBJ whole genome shotgun (WGS) entry which is preliminary data.</text>
</comment>
<reference evidence="2" key="1">
    <citation type="journal article" date="2023" name="Nat. Commun.">
        <title>Diploid and tetraploid genomes of Acorus and the evolution of monocots.</title>
        <authorList>
            <person name="Ma L."/>
            <person name="Liu K.W."/>
            <person name="Li Z."/>
            <person name="Hsiao Y.Y."/>
            <person name="Qi Y."/>
            <person name="Fu T."/>
            <person name="Tang G.D."/>
            <person name="Zhang D."/>
            <person name="Sun W.H."/>
            <person name="Liu D.K."/>
            <person name="Li Y."/>
            <person name="Chen G.Z."/>
            <person name="Liu X.D."/>
            <person name="Liao X.Y."/>
            <person name="Jiang Y.T."/>
            <person name="Yu X."/>
            <person name="Hao Y."/>
            <person name="Huang J."/>
            <person name="Zhao X.W."/>
            <person name="Ke S."/>
            <person name="Chen Y.Y."/>
            <person name="Wu W.L."/>
            <person name="Hsu J.L."/>
            <person name="Lin Y.F."/>
            <person name="Huang M.D."/>
            <person name="Li C.Y."/>
            <person name="Huang L."/>
            <person name="Wang Z.W."/>
            <person name="Zhao X."/>
            <person name="Zhong W.Y."/>
            <person name="Peng D.H."/>
            <person name="Ahmad S."/>
            <person name="Lan S."/>
            <person name="Zhang J.S."/>
            <person name="Tsai W.C."/>
            <person name="Van de Peer Y."/>
            <person name="Liu Z.J."/>
        </authorList>
    </citation>
    <scope>NUCLEOTIDE SEQUENCE</scope>
    <source>
        <strain evidence="2">CP</strain>
    </source>
</reference>
<dbReference type="AlphaFoldDB" id="A0AAV9D5M1"/>
<name>A0AAV9D5M1_ACOCL</name>
<keyword evidence="3" id="KW-1185">Reference proteome</keyword>
<sequence>MTEREGDGKRDEGEDRGEKKKRKREVKQGKMSEMMKVKQGHLWGFRSGLKLEVLGGAWSLDLE</sequence>
<evidence type="ECO:0000313" key="3">
    <source>
        <dbReference type="Proteomes" id="UP001180020"/>
    </source>
</evidence>
<feature type="compositionally biased region" description="Basic and acidic residues" evidence="1">
    <location>
        <begin position="1"/>
        <end position="18"/>
    </location>
</feature>
<dbReference type="Proteomes" id="UP001180020">
    <property type="component" value="Unassembled WGS sequence"/>
</dbReference>
<gene>
    <name evidence="2" type="ORF">QJS10_CPA16g00450</name>
</gene>